<name>A0AA40CJ27_9PEZI</name>
<evidence type="ECO:0000313" key="1">
    <source>
        <dbReference type="EMBL" id="KAK0640761.1"/>
    </source>
</evidence>
<dbReference type="InterPro" id="IPR032675">
    <property type="entry name" value="LRR_dom_sf"/>
</dbReference>
<dbReference type="EMBL" id="JAULSV010000006">
    <property type="protein sequence ID" value="KAK0640761.1"/>
    <property type="molecule type" value="Genomic_DNA"/>
</dbReference>
<accession>A0AA40CJ27</accession>
<organism evidence="1 2">
    <name type="scientific">Cercophora newfieldiana</name>
    <dbReference type="NCBI Taxonomy" id="92897"/>
    <lineage>
        <taxon>Eukaryota</taxon>
        <taxon>Fungi</taxon>
        <taxon>Dikarya</taxon>
        <taxon>Ascomycota</taxon>
        <taxon>Pezizomycotina</taxon>
        <taxon>Sordariomycetes</taxon>
        <taxon>Sordariomycetidae</taxon>
        <taxon>Sordariales</taxon>
        <taxon>Lasiosphaeriaceae</taxon>
        <taxon>Cercophora</taxon>
    </lineage>
</organism>
<dbReference type="Gene3D" id="3.80.10.10">
    <property type="entry name" value="Ribonuclease Inhibitor"/>
    <property type="match status" value="1"/>
</dbReference>
<reference evidence="1" key="1">
    <citation type="submission" date="2023-06" db="EMBL/GenBank/DDBJ databases">
        <title>Genome-scale phylogeny and comparative genomics of the fungal order Sordariales.</title>
        <authorList>
            <consortium name="Lawrence Berkeley National Laboratory"/>
            <person name="Hensen N."/>
            <person name="Bonometti L."/>
            <person name="Westerberg I."/>
            <person name="Brannstrom I.O."/>
            <person name="Guillou S."/>
            <person name="Cros-Aarteil S."/>
            <person name="Calhoun S."/>
            <person name="Haridas S."/>
            <person name="Kuo A."/>
            <person name="Mondo S."/>
            <person name="Pangilinan J."/>
            <person name="Riley R."/>
            <person name="Labutti K."/>
            <person name="Andreopoulos B."/>
            <person name="Lipzen A."/>
            <person name="Chen C."/>
            <person name="Yanf M."/>
            <person name="Daum C."/>
            <person name="Ng V."/>
            <person name="Clum A."/>
            <person name="Steindorff A."/>
            <person name="Ohm R."/>
            <person name="Martin F."/>
            <person name="Silar P."/>
            <person name="Natvig D."/>
            <person name="Lalanne C."/>
            <person name="Gautier V."/>
            <person name="Ament-Velasquez S.L."/>
            <person name="Kruys A."/>
            <person name="Hutchinson M.I."/>
            <person name="Powell A.J."/>
            <person name="Barry K."/>
            <person name="Miller A.N."/>
            <person name="Grigoriev I.V."/>
            <person name="Debuchy R."/>
            <person name="Gladieux P."/>
            <person name="Thoren M.H."/>
            <person name="Johannesson H."/>
        </authorList>
    </citation>
    <scope>NUCLEOTIDE SEQUENCE</scope>
    <source>
        <strain evidence="1">SMH2532-1</strain>
    </source>
</reference>
<keyword evidence="2" id="KW-1185">Reference proteome</keyword>
<comment type="caution">
    <text evidence="1">The sequence shown here is derived from an EMBL/GenBank/DDBJ whole genome shotgun (WGS) entry which is preliminary data.</text>
</comment>
<evidence type="ECO:0008006" key="3">
    <source>
        <dbReference type="Google" id="ProtNLM"/>
    </source>
</evidence>
<proteinExistence type="predicted"/>
<dbReference type="AlphaFoldDB" id="A0AA40CJ27"/>
<gene>
    <name evidence="1" type="ORF">B0T16DRAFT_201959</name>
</gene>
<protein>
    <recommendedName>
        <fullName evidence="3">F-box domain-containing protein</fullName>
    </recommendedName>
</protein>
<evidence type="ECO:0000313" key="2">
    <source>
        <dbReference type="Proteomes" id="UP001174936"/>
    </source>
</evidence>
<dbReference type="Proteomes" id="UP001174936">
    <property type="component" value="Unassembled WGS sequence"/>
</dbReference>
<sequence>MAKTANEKAPIEGTMGRVAGLSPDVWYLVLQNIPHRDDLSRLARVCKGLYPLATQALYRCITIGPPYMDRMTYLMCHDEEKDKAPWTKWAEGLALARRLAANPNPDQTRAVREITIESMEDYCGDYDDDSGEPVASLKPKFEEELPAFVKVLPNLRQVHIFSSEPHFEALFRALHEHPSKPEIHLLKEDGTRLVSGPLPGVVTIRAKGSPWRDTPEKPNTVIPDIQKLFFACPDLKSFSINIRNNYGGCMRPRVHHPRVKTFQFDSDEDVTFPPLESLSLSGYDMDMDDEWPHWRDGLDWSRLKSLTLGPDPRHAGGPTMAHLLLQFKRHATALRSLTVQTWASEGHETCHPLNGFLKSFDTLEELTVRRHFVPVEKMAGHSKMKRLCLHCMEVERPEGASRPTLSVDDLAVLDKSFPELETLEMDIARGASGEWPKDVADALASSFPNLRHLSLHCELGLNFDWTGQSEKKPLPLLDEVLVQAFVEPFVTSRGASKLERITVKTGETLRRFPQWHPGYRHFEQQSSREFDAWLQGPGGEVRVENVLE</sequence>